<name>A0A8H7T9V9_9HELO</name>
<dbReference type="GO" id="GO:0016491">
    <property type="term" value="F:oxidoreductase activity"/>
    <property type="evidence" value="ECO:0007669"/>
    <property type="project" value="UniProtKB-KW"/>
</dbReference>
<evidence type="ECO:0000259" key="5">
    <source>
        <dbReference type="PROSITE" id="PS51384"/>
    </source>
</evidence>
<dbReference type="InterPro" id="IPR039261">
    <property type="entry name" value="FNR_nucleotide-bd"/>
</dbReference>
<keyword evidence="2" id="KW-0520">NAD</keyword>
<dbReference type="AlphaFoldDB" id="A0A8H7T9V9"/>
<dbReference type="Proteomes" id="UP000664132">
    <property type="component" value="Unassembled WGS sequence"/>
</dbReference>
<dbReference type="PROSITE" id="PS51384">
    <property type="entry name" value="FAD_FR"/>
    <property type="match status" value="1"/>
</dbReference>
<evidence type="ECO:0000256" key="3">
    <source>
        <dbReference type="ARBA" id="ARBA00040516"/>
    </source>
</evidence>
<comment type="caution">
    <text evidence="6">The sequence shown here is derived from an EMBL/GenBank/DDBJ whole genome shotgun (WGS) entry which is preliminary data.</text>
</comment>
<evidence type="ECO:0000256" key="2">
    <source>
        <dbReference type="ARBA" id="ARBA00023027"/>
    </source>
</evidence>
<dbReference type="PANTHER" id="PTHR46505:SF1">
    <property type="entry name" value="OXIDOREDUCTASE NAD-BINDING DOMAIN-CONTAINING PROTEIN 1"/>
    <property type="match status" value="1"/>
</dbReference>
<dbReference type="InterPro" id="IPR017938">
    <property type="entry name" value="Riboflavin_synthase-like_b-brl"/>
</dbReference>
<dbReference type="Pfam" id="PF00175">
    <property type="entry name" value="NAD_binding_1"/>
    <property type="match status" value="1"/>
</dbReference>
<dbReference type="InterPro" id="IPR052128">
    <property type="entry name" value="Oxidoreductase_NAD-binding"/>
</dbReference>
<gene>
    <name evidence="6" type="ORF">IFR04_009260</name>
</gene>
<accession>A0A8H7T9V9</accession>
<dbReference type="EMBL" id="JAFJYH010000150">
    <property type="protein sequence ID" value="KAG4417615.1"/>
    <property type="molecule type" value="Genomic_DNA"/>
</dbReference>
<sequence>MATQEKRSVPHIERTAAEPRDNDLHPVMLSQITQINSTIRLLRLTPVEKEPVQFQPGQWVDLHIPSLPSPGGFTLTSTPSLSSTYLELAIQRPPSPSPSYKTSSLPTPAHWLWQPTSQILNSQLGIRIGGSFTWPPPLLASNLKRVVFIAGGVGINPLISMLSVIAEQKKTGGVEGGNLGFDVIFLYSVRSSSDSEGRNEEILFLSRLRDIFKLLDKEGELKLFVTGKKGGEVQGSEGVKLERRRIDERDLEDALGDLGDRDGTVVYVCGVPGMTDRFVESAVKAEGMDGKRVLSEKWW</sequence>
<dbReference type="OrthoDB" id="436496at2759"/>
<dbReference type="InterPro" id="IPR017927">
    <property type="entry name" value="FAD-bd_FR_type"/>
</dbReference>
<dbReference type="PANTHER" id="PTHR46505">
    <property type="entry name" value="OXIDOREDUCTASE NAD-BINDING DOMAIN-CONTAINING PROTEIN 1"/>
    <property type="match status" value="1"/>
</dbReference>
<evidence type="ECO:0000313" key="6">
    <source>
        <dbReference type="EMBL" id="KAG4417615.1"/>
    </source>
</evidence>
<protein>
    <recommendedName>
        <fullName evidence="3">Oxidoreductase NAD-binding domain-containing protein 1</fullName>
    </recommendedName>
</protein>
<dbReference type="CDD" id="cd00322">
    <property type="entry name" value="FNR_like"/>
    <property type="match status" value="1"/>
</dbReference>
<organism evidence="6 7">
    <name type="scientific">Cadophora malorum</name>
    <dbReference type="NCBI Taxonomy" id="108018"/>
    <lineage>
        <taxon>Eukaryota</taxon>
        <taxon>Fungi</taxon>
        <taxon>Dikarya</taxon>
        <taxon>Ascomycota</taxon>
        <taxon>Pezizomycotina</taxon>
        <taxon>Leotiomycetes</taxon>
        <taxon>Helotiales</taxon>
        <taxon>Ploettnerulaceae</taxon>
        <taxon>Cadophora</taxon>
    </lineage>
</organism>
<feature type="domain" description="FAD-binding FR-type" evidence="5">
    <location>
        <begin position="22"/>
        <end position="135"/>
    </location>
</feature>
<dbReference type="SUPFAM" id="SSF52343">
    <property type="entry name" value="Ferredoxin reductase-like, C-terminal NADP-linked domain"/>
    <property type="match status" value="1"/>
</dbReference>
<keyword evidence="7" id="KW-1185">Reference proteome</keyword>
<dbReference type="Gene3D" id="2.40.30.10">
    <property type="entry name" value="Translation factors"/>
    <property type="match status" value="1"/>
</dbReference>
<evidence type="ECO:0000256" key="4">
    <source>
        <dbReference type="SAM" id="MobiDB-lite"/>
    </source>
</evidence>
<dbReference type="InterPro" id="IPR001433">
    <property type="entry name" value="OxRdtase_FAD/NAD-bd"/>
</dbReference>
<evidence type="ECO:0000256" key="1">
    <source>
        <dbReference type="ARBA" id="ARBA00023002"/>
    </source>
</evidence>
<dbReference type="GO" id="GO:0005739">
    <property type="term" value="C:mitochondrion"/>
    <property type="evidence" value="ECO:0007669"/>
    <property type="project" value="TreeGrafter"/>
</dbReference>
<keyword evidence="1" id="KW-0560">Oxidoreductase</keyword>
<dbReference type="Gene3D" id="3.40.50.80">
    <property type="entry name" value="Nucleotide-binding domain of ferredoxin-NADP reductase (FNR) module"/>
    <property type="match status" value="1"/>
</dbReference>
<feature type="region of interest" description="Disordered" evidence="4">
    <location>
        <begin position="1"/>
        <end position="24"/>
    </location>
</feature>
<dbReference type="SUPFAM" id="SSF63380">
    <property type="entry name" value="Riboflavin synthase domain-like"/>
    <property type="match status" value="1"/>
</dbReference>
<proteinExistence type="predicted"/>
<reference evidence="6" key="1">
    <citation type="submission" date="2021-02" db="EMBL/GenBank/DDBJ databases">
        <title>Genome sequence Cadophora malorum strain M34.</title>
        <authorList>
            <person name="Stefanovic E."/>
            <person name="Vu D."/>
            <person name="Scully C."/>
            <person name="Dijksterhuis J."/>
            <person name="Roader J."/>
            <person name="Houbraken J."/>
        </authorList>
    </citation>
    <scope>NUCLEOTIDE SEQUENCE</scope>
    <source>
        <strain evidence="6">M34</strain>
    </source>
</reference>
<evidence type="ECO:0000313" key="7">
    <source>
        <dbReference type="Proteomes" id="UP000664132"/>
    </source>
</evidence>